<accession>A0A7M7NK78</accession>
<feature type="region of interest" description="Disordered" evidence="7">
    <location>
        <begin position="1"/>
        <end position="47"/>
    </location>
</feature>
<feature type="compositionally biased region" description="Polar residues" evidence="7">
    <location>
        <begin position="224"/>
        <end position="245"/>
    </location>
</feature>
<dbReference type="OMA" id="GWESTMF"/>
<evidence type="ECO:0000313" key="10">
    <source>
        <dbReference type="Proteomes" id="UP000007110"/>
    </source>
</evidence>
<dbReference type="AlphaFoldDB" id="A0A7M7NK78"/>
<feature type="region of interest" description="Disordered" evidence="7">
    <location>
        <begin position="668"/>
        <end position="692"/>
    </location>
</feature>
<feature type="region of interest" description="Disordered" evidence="7">
    <location>
        <begin position="200"/>
        <end position="335"/>
    </location>
</feature>
<keyword evidence="5 6" id="KW-0175">Coiled coil</keyword>
<dbReference type="InterPro" id="IPR051747">
    <property type="entry name" value="Angiomotin-like"/>
</dbReference>
<evidence type="ECO:0000256" key="4">
    <source>
        <dbReference type="ARBA" id="ARBA00022949"/>
    </source>
</evidence>
<proteinExistence type="inferred from homology"/>
<evidence type="ECO:0000256" key="2">
    <source>
        <dbReference type="ARBA" id="ARBA00010300"/>
    </source>
</evidence>
<dbReference type="KEGG" id="spu:100892749"/>
<feature type="domain" description="Angiomotin C-terminal" evidence="8">
    <location>
        <begin position="568"/>
        <end position="723"/>
    </location>
</feature>
<dbReference type="PRINTS" id="PR01807">
    <property type="entry name" value="ANGIOMOTIN"/>
</dbReference>
<dbReference type="GeneID" id="100892749"/>
<comment type="subcellular location">
    <subcellularLocation>
        <location evidence="1">Cell junction</location>
    </subcellularLocation>
</comment>
<dbReference type="PANTHER" id="PTHR14826:SF14">
    <property type="entry name" value="ANGIOMOTIN_C DOMAIN-CONTAINING PROTEIN"/>
    <property type="match status" value="1"/>
</dbReference>
<dbReference type="OrthoDB" id="5974715at2759"/>
<dbReference type="InterPro" id="IPR009114">
    <property type="entry name" value="Angiomotin"/>
</dbReference>
<protein>
    <recommendedName>
        <fullName evidence="8">Angiomotin C-terminal domain-containing protein</fullName>
    </recommendedName>
</protein>
<feature type="compositionally biased region" description="Basic and acidic residues" evidence="7">
    <location>
        <begin position="317"/>
        <end position="334"/>
    </location>
</feature>
<dbReference type="GO" id="GO:0030036">
    <property type="term" value="P:actin cytoskeleton organization"/>
    <property type="evidence" value="ECO:0000318"/>
    <property type="project" value="GO_Central"/>
</dbReference>
<feature type="compositionally biased region" description="Low complexity" evidence="7">
    <location>
        <begin position="352"/>
        <end position="387"/>
    </location>
</feature>
<keyword evidence="10" id="KW-1185">Reference proteome</keyword>
<evidence type="ECO:0000259" key="8">
    <source>
        <dbReference type="Pfam" id="PF12240"/>
    </source>
</evidence>
<dbReference type="Proteomes" id="UP000007110">
    <property type="component" value="Unassembled WGS sequence"/>
</dbReference>
<feature type="region of interest" description="Disordered" evidence="7">
    <location>
        <begin position="732"/>
        <end position="882"/>
    </location>
</feature>
<dbReference type="EnsemblMetazoa" id="XM_030982013">
    <property type="protein sequence ID" value="XP_030837873"/>
    <property type="gene ID" value="LOC100892749"/>
</dbReference>
<keyword evidence="3" id="KW-0597">Phosphoprotein</keyword>
<comment type="similarity">
    <text evidence="2">Belongs to the angiomotin family.</text>
</comment>
<dbReference type="GO" id="GO:0005923">
    <property type="term" value="C:bicellular tight junction"/>
    <property type="evidence" value="ECO:0000318"/>
    <property type="project" value="GO_Central"/>
</dbReference>
<dbReference type="RefSeq" id="XP_030837873.1">
    <property type="nucleotide sequence ID" value="XM_030982013.1"/>
</dbReference>
<reference evidence="9" key="2">
    <citation type="submission" date="2021-01" db="UniProtKB">
        <authorList>
            <consortium name="EnsemblMetazoa"/>
        </authorList>
    </citation>
    <scope>IDENTIFICATION</scope>
</reference>
<keyword evidence="4" id="KW-0965">Cell junction</keyword>
<feature type="compositionally biased region" description="Basic and acidic residues" evidence="7">
    <location>
        <begin position="673"/>
        <end position="692"/>
    </location>
</feature>
<dbReference type="GO" id="GO:0005886">
    <property type="term" value="C:plasma membrane"/>
    <property type="evidence" value="ECO:0000318"/>
    <property type="project" value="GO_Central"/>
</dbReference>
<feature type="compositionally biased region" description="Polar residues" evidence="7">
    <location>
        <begin position="801"/>
        <end position="841"/>
    </location>
</feature>
<feature type="coiled-coil region" evidence="6">
    <location>
        <begin position="429"/>
        <end position="481"/>
    </location>
</feature>
<feature type="compositionally biased region" description="Low complexity" evidence="7">
    <location>
        <begin position="761"/>
        <end position="800"/>
    </location>
</feature>
<dbReference type="InParanoid" id="A0A7M7NK78"/>
<feature type="coiled-coil region" evidence="6">
    <location>
        <begin position="541"/>
        <end position="651"/>
    </location>
</feature>
<evidence type="ECO:0000256" key="7">
    <source>
        <dbReference type="SAM" id="MobiDB-lite"/>
    </source>
</evidence>
<reference evidence="10" key="1">
    <citation type="submission" date="2015-02" db="EMBL/GenBank/DDBJ databases">
        <title>Genome sequencing for Strongylocentrotus purpuratus.</title>
        <authorList>
            <person name="Murali S."/>
            <person name="Liu Y."/>
            <person name="Vee V."/>
            <person name="English A."/>
            <person name="Wang M."/>
            <person name="Skinner E."/>
            <person name="Han Y."/>
            <person name="Muzny D.M."/>
            <person name="Worley K.C."/>
            <person name="Gibbs R.A."/>
        </authorList>
    </citation>
    <scope>NUCLEOTIDE SEQUENCE</scope>
</reference>
<evidence type="ECO:0000256" key="6">
    <source>
        <dbReference type="SAM" id="Coils"/>
    </source>
</evidence>
<dbReference type="PANTHER" id="PTHR14826">
    <property type="entry name" value="ANGIOMOTIN"/>
    <property type="match status" value="1"/>
</dbReference>
<evidence type="ECO:0000256" key="1">
    <source>
        <dbReference type="ARBA" id="ARBA00004282"/>
    </source>
</evidence>
<sequence length="942" mass="104207">MTSPLRKQRGDQGMRLGNPSVTLSTCDPKQQPAYLQPKGDGSGWESTMFHRQNLSDELLPRMTGGSLATDPRMAHLGVGHINTSSKSMDGLNSNAGALSAEHPAFARTRQYRSMSNDDMKTEMLPQKRLPGEPTNYMEAAAAALQTGKGSSIIDNLMKEYRSGNLYARQPADLLLPSAKEDPTQMPAQMKTDLALHRENSAPQLSASRERHMKSPPEYPGHSRFAQNFDLTPSSTPRASSPQSVMSDMDFPTGRSNRSVFGSRDTSSVFGDFDTSLSSRSRGRVHSPFSTMHMSDFDKGAPPPEYPGFKRTPWQSHSGREFRSRKESATVDHSRASSFGSYQHSLNMKRLSSETSYDSSRASSTSSTSPLSTDAPAPHPSPASQASQANFELDHEAIASRATHMVEILSDENSVLRQELETNYQKVAKLLKFEQEIHKVQTEHEKLIESTHKREHLEKLVRAKLEVEVKKLQERNRDLTVYVESRAKSSRTANHGESIEADLQEELTRKENVLFQTQMTCKDLDETNMQLMNELTEQRLHVDMLDAALSKAQADVTKLHEECAQRQVYVDKVRSLQQLVTSLQAARQKREKLENKLRHKMEKEIEKLRGRQAVANQDEGVSEPEDVTSESLAEKESTILKLEAEVSKWEHKYLEECAIRQCHVEAPSNSRLSGVHDMDGGKERDEEGSSRHKARIYDLEKRVSALSTEVQKREIIIQALQNQIFATMSSTSLSSYPENIRPPSPQQQSYRRGSVDSTPFQSNLSGSPAVSSSSLQNLGSRSPASSVQSLQQQQQQSPASSTHSLQHYLTKSPATSTQNLHMSPASSNQNLVSKSPASSLQNLPHVVSLGGRSPAGSQQSLGALARPPSHTGSAGSGLGSQERLMGFSDSYTSLSTSGLSMTGTDGGSEADLARERSFLDEKLKQLDLEIAQQDKILGSIWKT</sequence>
<feature type="compositionally biased region" description="Polar residues" evidence="7">
    <location>
        <begin position="253"/>
        <end position="279"/>
    </location>
</feature>
<dbReference type="GO" id="GO:0031410">
    <property type="term" value="C:cytoplasmic vesicle"/>
    <property type="evidence" value="ECO:0000318"/>
    <property type="project" value="GO_Central"/>
</dbReference>
<name>A0A7M7NK78_STRPU</name>
<dbReference type="GO" id="GO:0030334">
    <property type="term" value="P:regulation of cell migration"/>
    <property type="evidence" value="ECO:0000318"/>
    <property type="project" value="GO_Central"/>
</dbReference>
<evidence type="ECO:0000313" key="9">
    <source>
        <dbReference type="EnsemblMetazoa" id="XP_030837873"/>
    </source>
</evidence>
<organism evidence="9 10">
    <name type="scientific">Strongylocentrotus purpuratus</name>
    <name type="common">Purple sea urchin</name>
    <dbReference type="NCBI Taxonomy" id="7668"/>
    <lineage>
        <taxon>Eukaryota</taxon>
        <taxon>Metazoa</taxon>
        <taxon>Echinodermata</taxon>
        <taxon>Eleutherozoa</taxon>
        <taxon>Echinozoa</taxon>
        <taxon>Echinoidea</taxon>
        <taxon>Euechinoidea</taxon>
        <taxon>Echinacea</taxon>
        <taxon>Camarodonta</taxon>
        <taxon>Echinidea</taxon>
        <taxon>Strongylocentrotidae</taxon>
        <taxon>Strongylocentrotus</taxon>
    </lineage>
</organism>
<evidence type="ECO:0000256" key="5">
    <source>
        <dbReference type="ARBA" id="ARBA00023054"/>
    </source>
</evidence>
<feature type="compositionally biased region" description="Polar residues" evidence="7">
    <location>
        <begin position="745"/>
        <end position="760"/>
    </location>
</feature>
<dbReference type="InterPro" id="IPR024646">
    <property type="entry name" value="Angiomotin_C"/>
</dbReference>
<feature type="compositionally biased region" description="Polar residues" evidence="7">
    <location>
        <begin position="19"/>
        <end position="28"/>
    </location>
</feature>
<dbReference type="Pfam" id="PF12240">
    <property type="entry name" value="Angiomotin_C"/>
    <property type="match status" value="1"/>
</dbReference>
<feature type="region of interest" description="Disordered" evidence="7">
    <location>
        <begin position="349"/>
        <end position="387"/>
    </location>
</feature>
<evidence type="ECO:0000256" key="3">
    <source>
        <dbReference type="ARBA" id="ARBA00022553"/>
    </source>
</evidence>